<keyword evidence="3" id="KW-1185">Reference proteome</keyword>
<evidence type="ECO:0000313" key="3">
    <source>
        <dbReference type="Proteomes" id="UP000708148"/>
    </source>
</evidence>
<gene>
    <name evidence="2" type="ORF">OSTQU699_LOCUS8977</name>
</gene>
<reference evidence="2" key="1">
    <citation type="submission" date="2020-12" db="EMBL/GenBank/DDBJ databases">
        <authorList>
            <person name="Iha C."/>
        </authorList>
    </citation>
    <scope>NUCLEOTIDE SEQUENCE</scope>
</reference>
<organism evidence="2 3">
    <name type="scientific">Ostreobium quekettii</name>
    <dbReference type="NCBI Taxonomy" id="121088"/>
    <lineage>
        <taxon>Eukaryota</taxon>
        <taxon>Viridiplantae</taxon>
        <taxon>Chlorophyta</taxon>
        <taxon>core chlorophytes</taxon>
        <taxon>Ulvophyceae</taxon>
        <taxon>TCBD clade</taxon>
        <taxon>Bryopsidales</taxon>
        <taxon>Ostreobineae</taxon>
        <taxon>Ostreobiaceae</taxon>
        <taxon>Ostreobium</taxon>
    </lineage>
</organism>
<proteinExistence type="predicted"/>
<dbReference type="EMBL" id="CAJHUC010002331">
    <property type="protein sequence ID" value="CAD7703620.1"/>
    <property type="molecule type" value="Genomic_DNA"/>
</dbReference>
<dbReference type="Proteomes" id="UP000708148">
    <property type="component" value="Unassembled WGS sequence"/>
</dbReference>
<dbReference type="AlphaFoldDB" id="A0A8S1JH63"/>
<evidence type="ECO:0000313" key="2">
    <source>
        <dbReference type="EMBL" id="CAD7703620.1"/>
    </source>
</evidence>
<comment type="caution">
    <text evidence="2">The sequence shown here is derived from an EMBL/GenBank/DDBJ whole genome shotgun (WGS) entry which is preliminary data.</text>
</comment>
<feature type="compositionally biased region" description="Polar residues" evidence="1">
    <location>
        <begin position="81"/>
        <end position="91"/>
    </location>
</feature>
<name>A0A8S1JH63_9CHLO</name>
<sequence>MCLWGIDGARFTFLEAADQLPTHEVFPDYSERPYSDLQILRCSDSSERPCCAGIVSKFSTAPQGWDAIVRNDPVRLAAETGYSQSPNQNSCPRRPLGRRGGATYQDIHIRDAHGRPEFLHNTC</sequence>
<evidence type="ECO:0000256" key="1">
    <source>
        <dbReference type="SAM" id="MobiDB-lite"/>
    </source>
</evidence>
<protein>
    <submittedName>
        <fullName evidence="2">Uncharacterized protein</fullName>
    </submittedName>
</protein>
<feature type="region of interest" description="Disordered" evidence="1">
    <location>
        <begin position="79"/>
        <end position="100"/>
    </location>
</feature>
<accession>A0A8S1JH63</accession>